<dbReference type="EMBL" id="LR796214">
    <property type="protein sequence ID" value="CAB4127683.1"/>
    <property type="molecule type" value="Genomic_DNA"/>
</dbReference>
<proteinExistence type="predicted"/>
<name>A0A6J5L385_9CAUD</name>
<protein>
    <submittedName>
        <fullName evidence="1">Uncharacterized protein</fullName>
    </submittedName>
</protein>
<reference evidence="1" key="1">
    <citation type="submission" date="2020-04" db="EMBL/GenBank/DDBJ databases">
        <authorList>
            <person name="Chiriac C."/>
            <person name="Salcher M."/>
            <person name="Ghai R."/>
            <person name="Kavagutti S V."/>
        </authorList>
    </citation>
    <scope>NUCLEOTIDE SEQUENCE</scope>
</reference>
<accession>A0A6J5L385</accession>
<organism evidence="1">
    <name type="scientific">uncultured Caudovirales phage</name>
    <dbReference type="NCBI Taxonomy" id="2100421"/>
    <lineage>
        <taxon>Viruses</taxon>
        <taxon>Duplodnaviria</taxon>
        <taxon>Heunggongvirae</taxon>
        <taxon>Uroviricota</taxon>
        <taxon>Caudoviricetes</taxon>
        <taxon>Peduoviridae</taxon>
        <taxon>Maltschvirus</taxon>
        <taxon>Maltschvirus maltsch</taxon>
    </lineage>
</organism>
<evidence type="ECO:0000313" key="1">
    <source>
        <dbReference type="EMBL" id="CAB4127683.1"/>
    </source>
</evidence>
<gene>
    <name evidence="1" type="ORF">UFOVP93_21</name>
</gene>
<sequence>MKGLLIRCVRCKGRKKIFKVNGGYTYTNTGGVEVQCPMCLGSGVTKSLEEAIKEMKKENAKHKSDKTKERDF</sequence>